<sequence length="120" mass="12844">MVIDPGDLCHRPDGTRPIVVALPDDDLTTVIKRVEAFGDRANVFVAFPDSLALIELRVGAGTGDAAIQPAHENTSMAMYVEFLELHDAPVNVSVPLSGRATAPNRPQQLARLSVRASTVE</sequence>
<dbReference type="EMBL" id="FNRY01000001">
    <property type="protein sequence ID" value="SEB55387.1"/>
    <property type="molecule type" value="Genomic_DNA"/>
</dbReference>
<feature type="region of interest" description="Disordered" evidence="1">
    <location>
        <begin position="98"/>
        <end position="120"/>
    </location>
</feature>
<reference evidence="2 3" key="1">
    <citation type="submission" date="2016-10" db="EMBL/GenBank/DDBJ databases">
        <authorList>
            <person name="de Groot N.N."/>
        </authorList>
    </citation>
    <scope>NUCLEOTIDE SEQUENCE [LARGE SCALE GENOMIC DNA]</scope>
    <source>
        <strain evidence="2 3">DSM 21799</strain>
    </source>
</reference>
<dbReference type="Proteomes" id="UP000199183">
    <property type="component" value="Unassembled WGS sequence"/>
</dbReference>
<organism evidence="2 3">
    <name type="scientific">Paramicrobacterium humi</name>
    <dbReference type="NCBI Taxonomy" id="640635"/>
    <lineage>
        <taxon>Bacteria</taxon>
        <taxon>Bacillati</taxon>
        <taxon>Actinomycetota</taxon>
        <taxon>Actinomycetes</taxon>
        <taxon>Micrococcales</taxon>
        <taxon>Microbacteriaceae</taxon>
        <taxon>Paramicrobacterium</taxon>
    </lineage>
</organism>
<dbReference type="AlphaFoldDB" id="A0A1H4KAE0"/>
<protein>
    <submittedName>
        <fullName evidence="2">Uncharacterized protein</fullName>
    </submittedName>
</protein>
<accession>A0A1H4KAE0</accession>
<evidence type="ECO:0000313" key="3">
    <source>
        <dbReference type="Proteomes" id="UP000199183"/>
    </source>
</evidence>
<evidence type="ECO:0000256" key="1">
    <source>
        <dbReference type="SAM" id="MobiDB-lite"/>
    </source>
</evidence>
<gene>
    <name evidence="2" type="ORF">SAMN04489806_1087</name>
</gene>
<name>A0A1H4KAE0_9MICO</name>
<dbReference type="STRING" id="640635.SAMN04489806_1087"/>
<evidence type="ECO:0000313" key="2">
    <source>
        <dbReference type="EMBL" id="SEB55387.1"/>
    </source>
</evidence>
<keyword evidence="3" id="KW-1185">Reference proteome</keyword>
<proteinExistence type="predicted"/>